<evidence type="ECO:0000313" key="2">
    <source>
        <dbReference type="EMBL" id="VEJ49886.1"/>
    </source>
</evidence>
<dbReference type="Proteomes" id="UP000272771">
    <property type="component" value="Chromosome"/>
</dbReference>
<reference evidence="2 3" key="1">
    <citation type="submission" date="2018-12" db="EMBL/GenBank/DDBJ databases">
        <authorList>
            <consortium name="Pathogen Informatics"/>
        </authorList>
    </citation>
    <scope>NUCLEOTIDE SEQUENCE [LARGE SCALE GENOMIC DNA]</scope>
    <source>
        <strain evidence="2 3">NCTC12742</strain>
    </source>
</reference>
<organism evidence="2 3">
    <name type="scientific">Neisseria weaveri</name>
    <dbReference type="NCBI Taxonomy" id="28091"/>
    <lineage>
        <taxon>Bacteria</taxon>
        <taxon>Pseudomonadati</taxon>
        <taxon>Pseudomonadota</taxon>
        <taxon>Betaproteobacteria</taxon>
        <taxon>Neisseriales</taxon>
        <taxon>Neisseriaceae</taxon>
        <taxon>Neisseria</taxon>
    </lineage>
</organism>
<dbReference type="KEGG" id="nwe:SAMEA3174300_1091"/>
<dbReference type="EMBL" id="LR134533">
    <property type="protein sequence ID" value="VEJ49886.1"/>
    <property type="molecule type" value="Genomic_DNA"/>
</dbReference>
<keyword evidence="3" id="KW-1185">Reference proteome</keyword>
<protein>
    <recommendedName>
        <fullName evidence="1">DNA mimic protein DMP19 C-terminal domain-containing protein</fullName>
    </recommendedName>
</protein>
<evidence type="ECO:0000313" key="3">
    <source>
        <dbReference type="Proteomes" id="UP000272771"/>
    </source>
</evidence>
<gene>
    <name evidence="2" type="ORF">NCTC12742_00411</name>
</gene>
<evidence type="ECO:0000259" key="1">
    <source>
        <dbReference type="Pfam" id="PF14300"/>
    </source>
</evidence>
<dbReference type="Pfam" id="PF14300">
    <property type="entry name" value="DMP19"/>
    <property type="match status" value="1"/>
</dbReference>
<proteinExistence type="predicted"/>
<dbReference type="RefSeq" id="WP_004285060.1">
    <property type="nucleotide sequence ID" value="NZ_CAUJRG010000006.1"/>
</dbReference>
<feature type="domain" description="DNA mimic protein DMP19 C-terminal" evidence="1">
    <location>
        <begin position="37"/>
        <end position="153"/>
    </location>
</feature>
<dbReference type="Gene3D" id="1.20.1420.60">
    <property type="match status" value="1"/>
</dbReference>
<dbReference type="OrthoDB" id="8606126at2"/>
<dbReference type="AlphaFoldDB" id="A0A448VJE1"/>
<dbReference type="STRING" id="28091.SAMEA3174300_01091"/>
<sequence>MKLNIKKSDFSTPDQFVYTLADAYFDYLEQHGDAAMDDFTDEQHTLMAYVYLDSQVQEGGFIQLISAGYGEYIFMNPVADSLRRWRIKQTPKILEQAKKLYEKYGQEIETMAENDTPLEEVRKQFTDFEETDGDYYDVADDDLAAAAEYIEANPDKFMNIG</sequence>
<name>A0A448VJE1_9NEIS</name>
<accession>A0A448VJE1</accession>
<dbReference type="InterPro" id="IPR025402">
    <property type="entry name" value="DMP19_C"/>
</dbReference>